<proteinExistence type="predicted"/>
<protein>
    <submittedName>
        <fullName evidence="1">Uncharacterized protein</fullName>
    </submittedName>
</protein>
<name>A0A1E7L8C0_9ACTN</name>
<gene>
    <name evidence="1" type="ORF">AN218_09360</name>
</gene>
<organism evidence="1 2">
    <name type="scientific">Streptomyces nanshensis</name>
    <dbReference type="NCBI Taxonomy" id="518642"/>
    <lineage>
        <taxon>Bacteria</taxon>
        <taxon>Bacillati</taxon>
        <taxon>Actinomycetota</taxon>
        <taxon>Actinomycetes</taxon>
        <taxon>Kitasatosporales</taxon>
        <taxon>Streptomycetaceae</taxon>
        <taxon>Streptomyces</taxon>
    </lineage>
</organism>
<evidence type="ECO:0000313" key="2">
    <source>
        <dbReference type="Proteomes" id="UP000176005"/>
    </source>
</evidence>
<dbReference type="AlphaFoldDB" id="A0A1E7L8C0"/>
<accession>A0A1E7L8C0</accession>
<comment type="caution">
    <text evidence="1">The sequence shown here is derived from an EMBL/GenBank/DDBJ whole genome shotgun (WGS) entry which is preliminary data.</text>
</comment>
<keyword evidence="2" id="KW-1185">Reference proteome</keyword>
<evidence type="ECO:0000313" key="1">
    <source>
        <dbReference type="EMBL" id="OEV12223.1"/>
    </source>
</evidence>
<sequence>MVVDGPCWLRIDVDATVEAVTVPADGQYRRLRELLGGPTDRGIYHRRAIHYVQDGPQRTDANWNLAAWAAACLWRRTVLSYEIYGPVVVTGPDSDESEGLRGLDEDVARELRACADAVMRCRERWRRMPVMSQEHLREVLTEAQRGMETGPEGA</sequence>
<dbReference type="EMBL" id="LJGW01000154">
    <property type="protein sequence ID" value="OEV12223.1"/>
    <property type="molecule type" value="Genomic_DNA"/>
</dbReference>
<reference evidence="1 2" key="1">
    <citation type="journal article" date="2016" name="Front. Microbiol.">
        <title>Comparative Genomics Analysis of Streptomyces Species Reveals Their Adaptation to the Marine Environment and Their Diversity at the Genomic Level.</title>
        <authorList>
            <person name="Tian X."/>
            <person name="Zhang Z."/>
            <person name="Yang T."/>
            <person name="Chen M."/>
            <person name="Li J."/>
            <person name="Chen F."/>
            <person name="Yang J."/>
            <person name="Li W."/>
            <person name="Zhang B."/>
            <person name="Zhang Z."/>
            <person name="Wu J."/>
            <person name="Zhang C."/>
            <person name="Long L."/>
            <person name="Xiao J."/>
        </authorList>
    </citation>
    <scope>NUCLEOTIDE SEQUENCE [LARGE SCALE GENOMIC DNA]</scope>
    <source>
        <strain evidence="1 2">SCSIO 10429</strain>
    </source>
</reference>
<dbReference type="Proteomes" id="UP000176005">
    <property type="component" value="Unassembled WGS sequence"/>
</dbReference>